<proteinExistence type="predicted"/>
<reference evidence="2 3" key="1">
    <citation type="submission" date="2019-02" db="EMBL/GenBank/DDBJ databases">
        <title>Deep-cultivation of Planctomycetes and their phenomic and genomic characterization uncovers novel biology.</title>
        <authorList>
            <person name="Wiegand S."/>
            <person name="Jogler M."/>
            <person name="Boedeker C."/>
            <person name="Pinto D."/>
            <person name="Vollmers J."/>
            <person name="Rivas-Marin E."/>
            <person name="Kohn T."/>
            <person name="Peeters S.H."/>
            <person name="Heuer A."/>
            <person name="Rast P."/>
            <person name="Oberbeckmann S."/>
            <person name="Bunk B."/>
            <person name="Jeske O."/>
            <person name="Meyerdierks A."/>
            <person name="Storesund J.E."/>
            <person name="Kallscheuer N."/>
            <person name="Luecker S."/>
            <person name="Lage O.M."/>
            <person name="Pohl T."/>
            <person name="Merkel B.J."/>
            <person name="Hornburger P."/>
            <person name="Mueller R.-W."/>
            <person name="Bruemmer F."/>
            <person name="Labrenz M."/>
            <person name="Spormann A.M."/>
            <person name="Op den Camp H."/>
            <person name="Overmann J."/>
            <person name="Amann R."/>
            <person name="Jetten M.S.M."/>
            <person name="Mascher T."/>
            <person name="Medema M.H."/>
            <person name="Devos D.P."/>
            <person name="Kaster A.-K."/>
            <person name="Ovreas L."/>
            <person name="Rohde M."/>
            <person name="Galperin M.Y."/>
            <person name="Jogler C."/>
        </authorList>
    </citation>
    <scope>NUCLEOTIDE SEQUENCE [LARGE SCALE GENOMIC DNA]</scope>
    <source>
        <strain evidence="2 3">Pan189</strain>
    </source>
</reference>
<name>A0A517R496_9PLAN</name>
<dbReference type="RefSeq" id="WP_145364772.1">
    <property type="nucleotide sequence ID" value="NZ_CP036268.1"/>
</dbReference>
<dbReference type="AlphaFoldDB" id="A0A517R496"/>
<feature type="transmembrane region" description="Helical" evidence="1">
    <location>
        <begin position="45"/>
        <end position="70"/>
    </location>
</feature>
<accession>A0A517R496</accession>
<keyword evidence="1" id="KW-1133">Transmembrane helix</keyword>
<protein>
    <submittedName>
        <fullName evidence="2">Uncharacterized protein</fullName>
    </submittedName>
</protein>
<sequence>MLGDQDHWFAAAAIAFAATPGFGLSVVAWIMWLDLRAKKEPPPGLVVFVYCFLIVAVMTLLAPLLLLILATL</sequence>
<evidence type="ECO:0000313" key="2">
    <source>
        <dbReference type="EMBL" id="QDT38687.1"/>
    </source>
</evidence>
<keyword evidence="1" id="KW-0472">Membrane</keyword>
<keyword evidence="3" id="KW-1185">Reference proteome</keyword>
<gene>
    <name evidence="2" type="ORF">Pan189_30830</name>
</gene>
<keyword evidence="1" id="KW-0812">Transmembrane</keyword>
<evidence type="ECO:0000313" key="3">
    <source>
        <dbReference type="Proteomes" id="UP000317318"/>
    </source>
</evidence>
<feature type="transmembrane region" description="Helical" evidence="1">
    <location>
        <begin position="12"/>
        <end position="33"/>
    </location>
</feature>
<dbReference type="KEGG" id="svp:Pan189_30830"/>
<dbReference type="Proteomes" id="UP000317318">
    <property type="component" value="Chromosome"/>
</dbReference>
<organism evidence="2 3">
    <name type="scientific">Stratiformator vulcanicus</name>
    <dbReference type="NCBI Taxonomy" id="2527980"/>
    <lineage>
        <taxon>Bacteria</taxon>
        <taxon>Pseudomonadati</taxon>
        <taxon>Planctomycetota</taxon>
        <taxon>Planctomycetia</taxon>
        <taxon>Planctomycetales</taxon>
        <taxon>Planctomycetaceae</taxon>
        <taxon>Stratiformator</taxon>
    </lineage>
</organism>
<evidence type="ECO:0000256" key="1">
    <source>
        <dbReference type="SAM" id="Phobius"/>
    </source>
</evidence>
<dbReference type="EMBL" id="CP036268">
    <property type="protein sequence ID" value="QDT38687.1"/>
    <property type="molecule type" value="Genomic_DNA"/>
</dbReference>